<name>A0A9W7ZR29_9FUNG</name>
<feature type="region of interest" description="Disordered" evidence="1">
    <location>
        <begin position="85"/>
        <end position="105"/>
    </location>
</feature>
<protein>
    <submittedName>
        <fullName evidence="2">Uncharacterized protein</fullName>
    </submittedName>
</protein>
<dbReference type="AlphaFoldDB" id="A0A9W7ZR29"/>
<evidence type="ECO:0000313" key="3">
    <source>
        <dbReference type="Proteomes" id="UP001150569"/>
    </source>
</evidence>
<feature type="compositionally biased region" description="Polar residues" evidence="1">
    <location>
        <begin position="27"/>
        <end position="38"/>
    </location>
</feature>
<feature type="compositionally biased region" description="Basic and acidic residues" evidence="1">
    <location>
        <begin position="129"/>
        <end position="141"/>
    </location>
</feature>
<evidence type="ECO:0000313" key="2">
    <source>
        <dbReference type="EMBL" id="KAJ1907175.1"/>
    </source>
</evidence>
<organism evidence="2 3">
    <name type="scientific">Tieghemiomyces parasiticus</name>
    <dbReference type="NCBI Taxonomy" id="78921"/>
    <lineage>
        <taxon>Eukaryota</taxon>
        <taxon>Fungi</taxon>
        <taxon>Fungi incertae sedis</taxon>
        <taxon>Zoopagomycota</taxon>
        <taxon>Kickxellomycotina</taxon>
        <taxon>Dimargaritomycetes</taxon>
        <taxon>Dimargaritales</taxon>
        <taxon>Dimargaritaceae</taxon>
        <taxon>Tieghemiomyces</taxon>
    </lineage>
</organism>
<dbReference type="Proteomes" id="UP001150569">
    <property type="component" value="Unassembled WGS sequence"/>
</dbReference>
<feature type="region of interest" description="Disordered" evidence="1">
    <location>
        <begin position="27"/>
        <end position="50"/>
    </location>
</feature>
<feature type="compositionally biased region" description="Basic and acidic residues" evidence="1">
    <location>
        <begin position="218"/>
        <end position="233"/>
    </location>
</feature>
<dbReference type="EMBL" id="JANBPT010001501">
    <property type="protein sequence ID" value="KAJ1907175.1"/>
    <property type="molecule type" value="Genomic_DNA"/>
</dbReference>
<evidence type="ECO:0000256" key="1">
    <source>
        <dbReference type="SAM" id="MobiDB-lite"/>
    </source>
</evidence>
<dbReference type="OrthoDB" id="29523at2759"/>
<feature type="region of interest" description="Disordered" evidence="1">
    <location>
        <begin position="121"/>
        <end position="282"/>
    </location>
</feature>
<accession>A0A9W7ZR29</accession>
<comment type="caution">
    <text evidence="2">The sequence shown here is derived from an EMBL/GenBank/DDBJ whole genome shotgun (WGS) entry which is preliminary data.</text>
</comment>
<feature type="compositionally biased region" description="Basic and acidic residues" evidence="1">
    <location>
        <begin position="150"/>
        <end position="167"/>
    </location>
</feature>
<feature type="compositionally biased region" description="Basic and acidic residues" evidence="1">
    <location>
        <begin position="241"/>
        <end position="250"/>
    </location>
</feature>
<reference evidence="2" key="1">
    <citation type="submission" date="2022-07" db="EMBL/GenBank/DDBJ databases">
        <title>Phylogenomic reconstructions and comparative analyses of Kickxellomycotina fungi.</title>
        <authorList>
            <person name="Reynolds N.K."/>
            <person name="Stajich J.E."/>
            <person name="Barry K."/>
            <person name="Grigoriev I.V."/>
            <person name="Crous P."/>
            <person name="Smith M.E."/>
        </authorList>
    </citation>
    <scope>NUCLEOTIDE SEQUENCE</scope>
    <source>
        <strain evidence="2">RSA 861</strain>
    </source>
</reference>
<gene>
    <name evidence="2" type="ORF">IWQ60_011915</name>
</gene>
<keyword evidence="3" id="KW-1185">Reference proteome</keyword>
<sequence length="282" mass="31266">MANGSVTVEASQKIDVAAEKKVVNQISTNGNNFSPTGHRSSEDPGACTNPAASWSSPVLTPGFSLNMFVKSSATYTQDDATVVKPVPDAKTAKSSESEKRKAAKTDYRVVISDRDLFVACGGRTARKGARSEQRGKLRRVDPSQILPLQDTDRPTLSSKDRDRAEKDRKKKAKKDKKSPKKADDEERQETKEIDNAVVEKMKVKKEGKGKKDRKAKKDKKDEKKSTKEEVVEKKAKKAAKEKKQSPRDTEGGASRKRKAVETPIAAPKDKKRKRQSKKVDEE</sequence>
<feature type="compositionally biased region" description="Basic residues" evidence="1">
    <location>
        <begin position="168"/>
        <end position="179"/>
    </location>
</feature>
<proteinExistence type="predicted"/>
<feature type="compositionally biased region" description="Basic and acidic residues" evidence="1">
    <location>
        <begin position="90"/>
        <end position="105"/>
    </location>
</feature>
<feature type="compositionally biased region" description="Basic and acidic residues" evidence="1">
    <location>
        <begin position="180"/>
        <end position="206"/>
    </location>
</feature>
<feature type="compositionally biased region" description="Basic residues" evidence="1">
    <location>
        <begin position="207"/>
        <end position="217"/>
    </location>
</feature>